<proteinExistence type="predicted"/>
<name>A0A2A9NHX0_9AGAR</name>
<evidence type="ECO:0000313" key="1">
    <source>
        <dbReference type="EMBL" id="PFH47857.1"/>
    </source>
</evidence>
<sequence length="85" mass="9682">MSEDVHGTFKFDHSKLPELLYEPQPLIQMKGLKTWGSGLSSLDTYNPAVITEYFLAGPKRNNHSRHLFDYNNASDRARTISTINV</sequence>
<dbReference type="AlphaFoldDB" id="A0A2A9NHX0"/>
<dbReference type="Proteomes" id="UP000242287">
    <property type="component" value="Unassembled WGS sequence"/>
</dbReference>
<evidence type="ECO:0000313" key="2">
    <source>
        <dbReference type="Proteomes" id="UP000242287"/>
    </source>
</evidence>
<gene>
    <name evidence="1" type="ORF">AMATHDRAFT_6326</name>
</gene>
<organism evidence="1 2">
    <name type="scientific">Amanita thiersii Skay4041</name>
    <dbReference type="NCBI Taxonomy" id="703135"/>
    <lineage>
        <taxon>Eukaryota</taxon>
        <taxon>Fungi</taxon>
        <taxon>Dikarya</taxon>
        <taxon>Basidiomycota</taxon>
        <taxon>Agaricomycotina</taxon>
        <taxon>Agaricomycetes</taxon>
        <taxon>Agaricomycetidae</taxon>
        <taxon>Agaricales</taxon>
        <taxon>Pluteineae</taxon>
        <taxon>Amanitaceae</taxon>
        <taxon>Amanita</taxon>
    </lineage>
</organism>
<keyword evidence="2" id="KW-1185">Reference proteome</keyword>
<reference evidence="1 2" key="1">
    <citation type="submission" date="2014-02" db="EMBL/GenBank/DDBJ databases">
        <title>Transposable element dynamics among asymbiotic and ectomycorrhizal Amanita fungi.</title>
        <authorList>
            <consortium name="DOE Joint Genome Institute"/>
            <person name="Hess J."/>
            <person name="Skrede I."/>
            <person name="Wolfe B."/>
            <person name="LaButti K."/>
            <person name="Ohm R.A."/>
            <person name="Grigoriev I.V."/>
            <person name="Pringle A."/>
        </authorList>
    </citation>
    <scope>NUCLEOTIDE SEQUENCE [LARGE SCALE GENOMIC DNA]</scope>
    <source>
        <strain evidence="1 2">SKay4041</strain>
    </source>
</reference>
<dbReference type="EMBL" id="KZ302087">
    <property type="protein sequence ID" value="PFH47857.1"/>
    <property type="molecule type" value="Genomic_DNA"/>
</dbReference>
<accession>A0A2A9NHX0</accession>
<protein>
    <submittedName>
        <fullName evidence="1">Uncharacterized protein</fullName>
    </submittedName>
</protein>